<proteinExistence type="predicted"/>
<dbReference type="EMBL" id="JBHSOJ010000004">
    <property type="protein sequence ID" value="MFC5630154.1"/>
    <property type="molecule type" value="Genomic_DNA"/>
</dbReference>
<dbReference type="Proteomes" id="UP001596110">
    <property type="component" value="Unassembled WGS sequence"/>
</dbReference>
<organism evidence="1 2">
    <name type="scientific">Streptococcus caledonicus</name>
    <dbReference type="NCBI Taxonomy" id="2614158"/>
    <lineage>
        <taxon>Bacteria</taxon>
        <taxon>Bacillati</taxon>
        <taxon>Bacillota</taxon>
        <taxon>Bacilli</taxon>
        <taxon>Lactobacillales</taxon>
        <taxon>Streptococcaceae</taxon>
        <taxon>Streptococcus</taxon>
    </lineage>
</organism>
<keyword evidence="2" id="KW-1185">Reference proteome</keyword>
<dbReference type="Gene3D" id="3.30.2310.20">
    <property type="entry name" value="RelE-like"/>
    <property type="match status" value="1"/>
</dbReference>
<name>A0ABW0UBJ6_9STRE</name>
<protein>
    <submittedName>
        <fullName evidence="1">Type II toxin-antitoxin system RelE/ParE family toxin</fullName>
    </submittedName>
</protein>
<evidence type="ECO:0000313" key="1">
    <source>
        <dbReference type="EMBL" id="MFC5630154.1"/>
    </source>
</evidence>
<dbReference type="RefSeq" id="WP_156806796.1">
    <property type="nucleotide sequence ID" value="NZ_JBHSOJ010000004.1"/>
</dbReference>
<accession>A0ABW0UBJ6</accession>
<gene>
    <name evidence="1" type="ORF">ACFPQ3_00680</name>
</gene>
<comment type="caution">
    <text evidence="1">The sequence shown here is derived from an EMBL/GenBank/DDBJ whole genome shotgun (WGS) entry which is preliminary data.</text>
</comment>
<evidence type="ECO:0000313" key="2">
    <source>
        <dbReference type="Proteomes" id="UP001596110"/>
    </source>
</evidence>
<reference evidence="2" key="1">
    <citation type="journal article" date="2019" name="Int. J. Syst. Evol. Microbiol.">
        <title>The Global Catalogue of Microorganisms (GCM) 10K type strain sequencing project: providing services to taxonomists for standard genome sequencing and annotation.</title>
        <authorList>
            <consortium name="The Broad Institute Genomics Platform"/>
            <consortium name="The Broad Institute Genome Sequencing Center for Infectious Disease"/>
            <person name="Wu L."/>
            <person name="Ma J."/>
        </authorList>
    </citation>
    <scope>NUCLEOTIDE SEQUENCE [LARGE SCALE GENOMIC DNA]</scope>
    <source>
        <strain evidence="2">DT43</strain>
    </source>
</reference>
<dbReference type="InterPro" id="IPR035093">
    <property type="entry name" value="RelE/ParE_toxin_dom_sf"/>
</dbReference>
<sequence>MVYEIILTPKVEQKLFDIQDYIAEHFSQASAEKKLIEIVESISILEVVQKEVSMRMNAMGGSLILAF</sequence>